<gene>
    <name evidence="1" type="ORF">EYB64_18080</name>
</gene>
<accession>A0A7Z7VKN9</accession>
<dbReference type="EMBL" id="SISP01000041">
    <property type="protein sequence ID" value="TBM38344.1"/>
    <property type="molecule type" value="Genomic_DNA"/>
</dbReference>
<protein>
    <submittedName>
        <fullName evidence="1">Uncharacterized protein</fullName>
    </submittedName>
</protein>
<organism evidence="1 2">
    <name type="scientific">Vibrio cholerae</name>
    <dbReference type="NCBI Taxonomy" id="666"/>
    <lineage>
        <taxon>Bacteria</taxon>
        <taxon>Pseudomonadati</taxon>
        <taxon>Pseudomonadota</taxon>
        <taxon>Gammaproteobacteria</taxon>
        <taxon>Vibrionales</taxon>
        <taxon>Vibrionaceae</taxon>
        <taxon>Vibrio</taxon>
    </lineage>
</organism>
<dbReference type="AlphaFoldDB" id="A0A7Z7VKN9"/>
<sequence>MFSFNASKKGNQPIRFISQPSCTNELNDNLWERLKGDQQINLICKRVWDECDRETQKQLIEQHIRCYPERKFSISNKTSDTVLKSNWFRFIELETSLKPIESGVSSFFAMMYSNSKPIVGVMNSHGQLIENKDYEDKKKYLIHQKINQLVNNEIQYYGLNIPTTSKIDELFDRFTYRTQYGVEKIEKNRHEKFISKKEKLELEKLLLNLGIE</sequence>
<reference evidence="1 2" key="1">
    <citation type="submission" date="2019-02" db="EMBL/GenBank/DDBJ databases">
        <title>Genomic plasticity associated with the antimicrobial resistance in Vibrio cholerae.</title>
        <authorList>
            <person name="Verma J."/>
            <person name="Bag S."/>
            <person name="Saha B."/>
            <person name="Kumar P."/>
            <person name="Ghosh T.S."/>
            <person name="Dayal M."/>
            <person name="Senapati T."/>
            <person name="Mehra S."/>
            <person name="Dey P."/>
            <person name="Desigamani A."/>
            <person name="Kumar D."/>
            <person name="Rana P."/>
            <person name="Kumar B."/>
            <person name="Maiti T.K."/>
            <person name="Sharma N.C."/>
            <person name="Bhadra R.K."/>
            <person name="Mutreja A."/>
            <person name="Nair G.B."/>
            <person name="Ramamurthy T."/>
            <person name="Das B."/>
        </authorList>
    </citation>
    <scope>NUCLEOTIDE SEQUENCE [LARGE SCALE GENOMIC DNA]</scope>
    <source>
        <strain evidence="1 2">IDH06781</strain>
    </source>
</reference>
<proteinExistence type="predicted"/>
<dbReference type="RefSeq" id="WP_054104146.1">
    <property type="nucleotide sequence ID" value="NZ_CTBD01000144.1"/>
</dbReference>
<name>A0A7Z7VKN9_VIBCL</name>
<evidence type="ECO:0000313" key="2">
    <source>
        <dbReference type="Proteomes" id="UP000294145"/>
    </source>
</evidence>
<dbReference type="Proteomes" id="UP000294145">
    <property type="component" value="Unassembled WGS sequence"/>
</dbReference>
<comment type="caution">
    <text evidence="1">The sequence shown here is derived from an EMBL/GenBank/DDBJ whole genome shotgun (WGS) entry which is preliminary data.</text>
</comment>
<evidence type="ECO:0000313" key="1">
    <source>
        <dbReference type="EMBL" id="TBM38344.1"/>
    </source>
</evidence>